<dbReference type="PANTHER" id="PTHR20772">
    <property type="entry name" value="PROTEIN FMP42"/>
    <property type="match status" value="1"/>
</dbReference>
<keyword evidence="2" id="KW-0812">Transmembrane</keyword>
<feature type="transmembrane region" description="Helical" evidence="2">
    <location>
        <begin position="428"/>
        <end position="448"/>
    </location>
</feature>
<dbReference type="InterPro" id="IPR011701">
    <property type="entry name" value="MFS"/>
</dbReference>
<dbReference type="EMBL" id="JAGPXD010000003">
    <property type="protein sequence ID" value="KAH7363363.1"/>
    <property type="molecule type" value="Genomic_DNA"/>
</dbReference>
<dbReference type="AlphaFoldDB" id="A0A8K0TG52"/>
<dbReference type="GO" id="GO:0000329">
    <property type="term" value="C:fungal-type vacuole membrane"/>
    <property type="evidence" value="ECO:0007669"/>
    <property type="project" value="TreeGrafter"/>
</dbReference>
<keyword evidence="4" id="KW-1185">Reference proteome</keyword>
<gene>
    <name evidence="3" type="ORF">B0T11DRAFT_93199</name>
</gene>
<sequence>MSLAQHVTQSEGFDYEALPASSVHPDAALLEEVLCLSPADIARRTEYRRLSFDAFAPVEAVLAVPVHPEPRAAAYKTSDAKRLLQVATAIVTCWLCSGIVFGFAALKPVLIAEGVYAELCPAGWSGTSTSGVDNGVPCVEQDMRLNLFFVVASITTNVASLFAGAALDRYGRRFCWLLGTLFFAAGCVLMGYSFYIPEFDAYLLGNFFLGLGGAFLFVPSFQLANAFPRHSGVVVALVTGAFDASAAVFLFYRMAYEATEGAFSLEMFFFGYLAVPALVLAAEWGYMPEHAYHSGPELEVKIAVAEDNARDVHSSDDDISSDGERYHVRSMRAERRRATLDAIVDLAGDAERREERVKVKEERLEASGVWGVLHGLPAHRQMMTPWFILILLLTVHQMLRMNYIIATIRAQYRFMLGSDELAEAVNNFFDMALPIGGLATTPFIALLLNNVSVSVTFGVLTFLILVVGVLICIPALWAGYAMVVAFVLFRPLYYSAISDYATKVFGFATFGRIYGALVCISGIMSFSQSGLDAWTHGPLGGNPLPVNIMMGTVGTLLGAALTIYLAVHTGGGHDGHEDVERMPLICEEDEGYGAIKGGL</sequence>
<feature type="transmembrane region" description="Helical" evidence="2">
    <location>
        <begin position="455"/>
        <end position="471"/>
    </location>
</feature>
<feature type="transmembrane region" description="Helical" evidence="2">
    <location>
        <begin position="174"/>
        <end position="195"/>
    </location>
</feature>
<dbReference type="InterPro" id="IPR052599">
    <property type="entry name" value="SLC43A_AATransporter"/>
</dbReference>
<accession>A0A8K0TG52</accession>
<feature type="transmembrane region" description="Helical" evidence="2">
    <location>
        <begin position="83"/>
        <end position="106"/>
    </location>
</feature>
<evidence type="ECO:0000313" key="4">
    <source>
        <dbReference type="Proteomes" id="UP000813385"/>
    </source>
</evidence>
<feature type="transmembrane region" description="Helical" evidence="2">
    <location>
        <begin position="201"/>
        <end position="221"/>
    </location>
</feature>
<evidence type="ECO:0000256" key="1">
    <source>
        <dbReference type="ARBA" id="ARBA00004141"/>
    </source>
</evidence>
<evidence type="ECO:0000256" key="2">
    <source>
        <dbReference type="SAM" id="Phobius"/>
    </source>
</evidence>
<dbReference type="PANTHER" id="PTHR20772:SF4">
    <property type="entry name" value="HYPOTHETICAL AMINO ACID TRANSPORTER (EUROFUNG)"/>
    <property type="match status" value="1"/>
</dbReference>
<feature type="transmembrane region" description="Helical" evidence="2">
    <location>
        <begin position="233"/>
        <end position="255"/>
    </location>
</feature>
<comment type="caution">
    <text evidence="3">The sequence shown here is derived from an EMBL/GenBank/DDBJ whole genome shotgun (WGS) entry which is preliminary data.</text>
</comment>
<dbReference type="Gene3D" id="1.20.1250.20">
    <property type="entry name" value="MFS general substrate transporter like domains"/>
    <property type="match status" value="1"/>
</dbReference>
<protein>
    <submittedName>
        <fullName evidence="3">FMP42 protein</fullName>
    </submittedName>
</protein>
<reference evidence="3" key="1">
    <citation type="journal article" date="2021" name="Nat. Commun.">
        <title>Genetic determinants of endophytism in the Arabidopsis root mycobiome.</title>
        <authorList>
            <person name="Mesny F."/>
            <person name="Miyauchi S."/>
            <person name="Thiergart T."/>
            <person name="Pickel B."/>
            <person name="Atanasova L."/>
            <person name="Karlsson M."/>
            <person name="Huettel B."/>
            <person name="Barry K.W."/>
            <person name="Haridas S."/>
            <person name="Chen C."/>
            <person name="Bauer D."/>
            <person name="Andreopoulos W."/>
            <person name="Pangilinan J."/>
            <person name="LaButti K."/>
            <person name="Riley R."/>
            <person name="Lipzen A."/>
            <person name="Clum A."/>
            <person name="Drula E."/>
            <person name="Henrissat B."/>
            <person name="Kohler A."/>
            <person name="Grigoriev I.V."/>
            <person name="Martin F.M."/>
            <person name="Hacquard S."/>
        </authorList>
    </citation>
    <scope>NUCLEOTIDE SEQUENCE</scope>
    <source>
        <strain evidence="3">MPI-CAGE-AT-0016</strain>
    </source>
</reference>
<evidence type="ECO:0000313" key="3">
    <source>
        <dbReference type="EMBL" id="KAH7363363.1"/>
    </source>
</evidence>
<feature type="transmembrane region" description="Helical" evidence="2">
    <location>
        <begin position="477"/>
        <end position="497"/>
    </location>
</feature>
<dbReference type="InterPro" id="IPR036259">
    <property type="entry name" value="MFS_trans_sf"/>
</dbReference>
<feature type="transmembrane region" description="Helical" evidence="2">
    <location>
        <begin position="386"/>
        <end position="408"/>
    </location>
</feature>
<feature type="transmembrane region" description="Helical" evidence="2">
    <location>
        <begin position="504"/>
        <end position="526"/>
    </location>
</feature>
<keyword evidence="2" id="KW-1133">Transmembrane helix</keyword>
<dbReference type="GO" id="GO:0022857">
    <property type="term" value="F:transmembrane transporter activity"/>
    <property type="evidence" value="ECO:0007669"/>
    <property type="project" value="InterPro"/>
</dbReference>
<dbReference type="Pfam" id="PF07690">
    <property type="entry name" value="MFS_1"/>
    <property type="match status" value="1"/>
</dbReference>
<dbReference type="Proteomes" id="UP000813385">
    <property type="component" value="Unassembled WGS sequence"/>
</dbReference>
<dbReference type="SUPFAM" id="SSF103473">
    <property type="entry name" value="MFS general substrate transporter"/>
    <property type="match status" value="1"/>
</dbReference>
<feature type="transmembrane region" description="Helical" evidence="2">
    <location>
        <begin position="147"/>
        <end position="167"/>
    </location>
</feature>
<keyword evidence="2" id="KW-0472">Membrane</keyword>
<name>A0A8K0TG52_9PEZI</name>
<dbReference type="OrthoDB" id="330047at2759"/>
<feature type="transmembrane region" description="Helical" evidence="2">
    <location>
        <begin position="546"/>
        <end position="567"/>
    </location>
</feature>
<proteinExistence type="predicted"/>
<feature type="transmembrane region" description="Helical" evidence="2">
    <location>
        <begin position="267"/>
        <end position="286"/>
    </location>
</feature>
<organism evidence="3 4">
    <name type="scientific">Plectosphaerella cucumerina</name>
    <dbReference type="NCBI Taxonomy" id="40658"/>
    <lineage>
        <taxon>Eukaryota</taxon>
        <taxon>Fungi</taxon>
        <taxon>Dikarya</taxon>
        <taxon>Ascomycota</taxon>
        <taxon>Pezizomycotina</taxon>
        <taxon>Sordariomycetes</taxon>
        <taxon>Hypocreomycetidae</taxon>
        <taxon>Glomerellales</taxon>
        <taxon>Plectosphaerellaceae</taxon>
        <taxon>Plectosphaerella</taxon>
    </lineage>
</organism>
<comment type="subcellular location">
    <subcellularLocation>
        <location evidence="1">Membrane</location>
        <topology evidence="1">Multi-pass membrane protein</topology>
    </subcellularLocation>
</comment>